<evidence type="ECO:0000256" key="17">
    <source>
        <dbReference type="ARBA" id="ARBA00022723"/>
    </source>
</evidence>
<evidence type="ECO:0000256" key="26">
    <source>
        <dbReference type="ARBA" id="ARBA00022989"/>
    </source>
</evidence>
<keyword evidence="28" id="KW-0010">Activator</keyword>
<evidence type="ECO:0000256" key="20">
    <source>
        <dbReference type="ARBA" id="ARBA00022786"/>
    </source>
</evidence>
<dbReference type="GO" id="GO:0016579">
    <property type="term" value="P:protein deubiquitination"/>
    <property type="evidence" value="ECO:0007669"/>
    <property type="project" value="InterPro"/>
</dbReference>
<protein>
    <recommendedName>
        <fullName evidence="35">RuvB-like helicase 2</fullName>
        <ecNumber evidence="9">1.14.19.17</ecNumber>
        <ecNumber evidence="12">3.4.19.12</ecNumber>
        <ecNumber evidence="11">3.6.4.12</ecNumber>
        <ecNumber evidence="10">6.3.2.3</ecNumber>
    </recommendedName>
</protein>
<keyword evidence="29" id="KW-0804">Transcription</keyword>
<dbReference type="NCBIfam" id="TIGR01986">
    <property type="entry name" value="glut_syn_euk"/>
    <property type="match status" value="1"/>
</dbReference>
<comment type="subcellular location">
    <subcellularLocation>
        <location evidence="4">Membrane</location>
        <topology evidence="4">Multi-pass membrane protein</topology>
    </subcellularLocation>
    <subcellularLocation>
        <location evidence="3">Nucleus</location>
    </subcellularLocation>
</comment>
<comment type="subunit">
    <text evidence="34">May form heterododecamers with RVB1. Component of the SWR1 chromatin remodeling complex, the INO80 chromatin remodeling complex, and of the R2TP complex.</text>
</comment>
<dbReference type="Gene3D" id="3.90.70.40">
    <property type="match status" value="1"/>
</dbReference>
<dbReference type="FunFam" id="1.10.8.60:FF:000010">
    <property type="entry name" value="RuvB-like helicase"/>
    <property type="match status" value="1"/>
</dbReference>
<keyword evidence="13" id="KW-0436">Ligase</keyword>
<evidence type="ECO:0000256" key="32">
    <source>
        <dbReference type="ARBA" id="ARBA00025345"/>
    </source>
</evidence>
<dbReference type="GO" id="GO:0031011">
    <property type="term" value="C:Ino80 complex"/>
    <property type="evidence" value="ECO:0007669"/>
    <property type="project" value="UniProtKB-ARBA"/>
</dbReference>
<evidence type="ECO:0000256" key="30">
    <source>
        <dbReference type="ARBA" id="ARBA00023204"/>
    </source>
</evidence>
<dbReference type="OrthoDB" id="10060499at2759"/>
<keyword evidence="22" id="KW-0347">Helicase</keyword>
<keyword evidence="23" id="KW-0067">ATP-binding</keyword>
<evidence type="ECO:0000256" key="1">
    <source>
        <dbReference type="ARBA" id="ARBA00000707"/>
    </source>
</evidence>
<accession>A0A2N1JBQ9</accession>
<evidence type="ECO:0000256" key="14">
    <source>
        <dbReference type="ARBA" id="ARBA00022670"/>
    </source>
</evidence>
<comment type="pathway">
    <text evidence="5">Sulfur metabolism; glutathione biosynthesis; glutathione from L-cysteine and L-glutamate: step 2/2.</text>
</comment>
<dbReference type="Gene3D" id="3.40.50.1760">
    <property type="entry name" value="Glutathione synthase, substrate-binding domain superfamily, eukaryotic"/>
    <property type="match status" value="1"/>
</dbReference>
<evidence type="ECO:0000313" key="41">
    <source>
        <dbReference type="Proteomes" id="UP000232875"/>
    </source>
</evidence>
<keyword evidence="18" id="KW-0547">Nucleotide-binding</keyword>
<comment type="similarity">
    <text evidence="6">Belongs to the fatty acid desaturase type 1 family. DEGS subfamily.</text>
</comment>
<comment type="catalytic activity">
    <reaction evidence="33">
        <text>ATP + H2O = ADP + phosphate + H(+)</text>
        <dbReference type="Rhea" id="RHEA:13065"/>
        <dbReference type="ChEBI" id="CHEBI:15377"/>
        <dbReference type="ChEBI" id="CHEBI:15378"/>
        <dbReference type="ChEBI" id="CHEBI:30616"/>
        <dbReference type="ChEBI" id="CHEBI:43474"/>
        <dbReference type="ChEBI" id="CHEBI:456216"/>
        <dbReference type="EC" id="3.6.4.12"/>
    </reaction>
</comment>
<keyword evidence="24" id="KW-0460">Magnesium</keyword>
<dbReference type="FunFam" id="2.40.50.360:FF:000002">
    <property type="entry name" value="RuvB-like helicase"/>
    <property type="match status" value="1"/>
</dbReference>
<keyword evidence="30" id="KW-0234">DNA repair</keyword>
<dbReference type="GO" id="GO:0000812">
    <property type="term" value="C:Swr1 complex"/>
    <property type="evidence" value="ECO:0007669"/>
    <property type="project" value="UniProtKB-ARBA"/>
</dbReference>
<keyword evidence="31" id="KW-0539">Nucleus</keyword>
<dbReference type="InterPro" id="IPR010339">
    <property type="entry name" value="TIP49_P-loop"/>
</dbReference>
<evidence type="ECO:0000256" key="34">
    <source>
        <dbReference type="ARBA" id="ARBA00065373"/>
    </source>
</evidence>
<dbReference type="InterPro" id="IPR042487">
    <property type="entry name" value="RuvBL1/2_DNA/RNA_bd_dom"/>
</dbReference>
<dbReference type="InterPro" id="IPR014049">
    <property type="entry name" value="Glutathione_synthase_N_euk"/>
</dbReference>
<dbReference type="PRINTS" id="PR01233">
    <property type="entry name" value="JOSEPHIN"/>
</dbReference>
<reference evidence="40 41" key="1">
    <citation type="submission" date="2017-10" db="EMBL/GenBank/DDBJ databases">
        <title>A novel species of cold-tolerant Malassezia isolated from bats.</title>
        <authorList>
            <person name="Lorch J.M."/>
            <person name="Palmer J.M."/>
            <person name="Vanderwolf K.J."/>
            <person name="Schmidt K.Z."/>
            <person name="Verant M.L."/>
            <person name="Weller T.J."/>
            <person name="Blehert D.S."/>
        </authorList>
    </citation>
    <scope>NUCLEOTIDE SEQUENCE [LARGE SCALE GENOMIC DNA]</scope>
    <source>
        <strain evidence="40 41">NWHC:44797-103</strain>
    </source>
</reference>
<dbReference type="SUPFAM" id="SSF52440">
    <property type="entry name" value="PreATP-grasp domain"/>
    <property type="match status" value="1"/>
</dbReference>
<keyword evidence="17" id="KW-0479">Metal-binding</keyword>
<dbReference type="Gene3D" id="3.30.1490.80">
    <property type="match status" value="1"/>
</dbReference>
<dbReference type="Gene3D" id="3.30.1490.50">
    <property type="match status" value="1"/>
</dbReference>
<evidence type="ECO:0000256" key="15">
    <source>
        <dbReference type="ARBA" id="ARBA00022684"/>
    </source>
</evidence>
<dbReference type="InterPro" id="IPR005804">
    <property type="entry name" value="FA_desaturase_dom"/>
</dbReference>
<dbReference type="EC" id="3.4.19.12" evidence="12"/>
<dbReference type="InterPro" id="IPR014709">
    <property type="entry name" value="Glutathione_synthase_C_euk"/>
</dbReference>
<dbReference type="GO" id="GO:0042284">
    <property type="term" value="F:sphingolipid delta-4 desaturase activity"/>
    <property type="evidence" value="ECO:0007669"/>
    <property type="project" value="UniProtKB-EC"/>
</dbReference>
<feature type="region of interest" description="Disordered" evidence="37">
    <location>
        <begin position="1670"/>
        <end position="1718"/>
    </location>
</feature>
<dbReference type="GO" id="GO:0006325">
    <property type="term" value="P:chromatin organization"/>
    <property type="evidence" value="ECO:0007669"/>
    <property type="project" value="UniProtKB-KW"/>
</dbReference>
<evidence type="ECO:0000256" key="23">
    <source>
        <dbReference type="ARBA" id="ARBA00022840"/>
    </source>
</evidence>
<dbReference type="SUPFAM" id="SSF56059">
    <property type="entry name" value="Glutathione synthetase ATP-binding domain-like"/>
    <property type="match status" value="1"/>
</dbReference>
<evidence type="ECO:0000259" key="39">
    <source>
        <dbReference type="PROSITE" id="PS50957"/>
    </source>
</evidence>
<dbReference type="Pfam" id="PF02099">
    <property type="entry name" value="Josephin"/>
    <property type="match status" value="1"/>
</dbReference>
<dbReference type="InterPro" id="IPR027238">
    <property type="entry name" value="RuvB-like"/>
</dbReference>
<feature type="transmembrane region" description="Helical" evidence="38">
    <location>
        <begin position="156"/>
        <end position="178"/>
    </location>
</feature>
<name>A0A2N1JBQ9_9BASI</name>
<evidence type="ECO:0000256" key="18">
    <source>
        <dbReference type="ARBA" id="ARBA00022741"/>
    </source>
</evidence>
<evidence type="ECO:0000256" key="22">
    <source>
        <dbReference type="ARBA" id="ARBA00022806"/>
    </source>
</evidence>
<feature type="active site" evidence="36">
    <location>
        <position position="1438"/>
    </location>
</feature>
<evidence type="ECO:0000256" key="21">
    <source>
        <dbReference type="ARBA" id="ARBA00022801"/>
    </source>
</evidence>
<dbReference type="InterPro" id="IPR027417">
    <property type="entry name" value="P-loop_NTPase"/>
</dbReference>
<dbReference type="GO" id="GO:0046872">
    <property type="term" value="F:metal ion binding"/>
    <property type="evidence" value="ECO:0007669"/>
    <property type="project" value="UniProtKB-KW"/>
</dbReference>
<evidence type="ECO:0000256" key="7">
    <source>
        <dbReference type="ARBA" id="ARBA00007519"/>
    </source>
</evidence>
<dbReference type="GO" id="GO:0004843">
    <property type="term" value="F:cysteine-type deubiquitinase activity"/>
    <property type="evidence" value="ECO:0007669"/>
    <property type="project" value="UniProtKB-EC"/>
</dbReference>
<dbReference type="PANTHER" id="PTHR11093">
    <property type="entry name" value="RUVB-RELATED REPTIN AND PONTIN"/>
    <property type="match status" value="1"/>
</dbReference>
<dbReference type="InterPro" id="IPR003593">
    <property type="entry name" value="AAA+_ATPase"/>
</dbReference>
<dbReference type="InterPro" id="IPR016185">
    <property type="entry name" value="PreATP-grasp_dom_sf"/>
</dbReference>
<dbReference type="GO" id="GO:0003678">
    <property type="term" value="F:DNA helicase activity"/>
    <property type="evidence" value="ECO:0007669"/>
    <property type="project" value="UniProtKB-EC"/>
</dbReference>
<dbReference type="InterPro" id="IPR011388">
    <property type="entry name" value="DES1/DES2"/>
</dbReference>
<evidence type="ECO:0000256" key="31">
    <source>
        <dbReference type="ARBA" id="ARBA00023242"/>
    </source>
</evidence>
<dbReference type="PROSITE" id="PS50957">
    <property type="entry name" value="JOSEPHIN"/>
    <property type="match status" value="1"/>
</dbReference>
<dbReference type="Gene3D" id="1.10.287.10">
    <property type="entry name" value="S15/NS1, RNA-binding"/>
    <property type="match status" value="1"/>
</dbReference>
<dbReference type="Pfam" id="PF17856">
    <property type="entry name" value="TIP49_C"/>
    <property type="match status" value="1"/>
</dbReference>
<evidence type="ECO:0000256" key="12">
    <source>
        <dbReference type="ARBA" id="ARBA00012759"/>
    </source>
</evidence>
<dbReference type="SMART" id="SM01269">
    <property type="entry name" value="Lipid_DES"/>
    <property type="match status" value="1"/>
</dbReference>
<dbReference type="InterPro" id="IPR013866">
    <property type="entry name" value="Sphingolipid_d4-desaturase_N"/>
</dbReference>
<evidence type="ECO:0000256" key="24">
    <source>
        <dbReference type="ARBA" id="ARBA00022842"/>
    </source>
</evidence>
<evidence type="ECO:0000256" key="13">
    <source>
        <dbReference type="ARBA" id="ARBA00022598"/>
    </source>
</evidence>
<evidence type="ECO:0000256" key="33">
    <source>
        <dbReference type="ARBA" id="ARBA00047995"/>
    </source>
</evidence>
<dbReference type="InterPro" id="IPR004887">
    <property type="entry name" value="GSH_synth_subst-bd"/>
</dbReference>
<keyword evidence="19" id="KW-0227">DNA damage</keyword>
<dbReference type="GO" id="GO:0006508">
    <property type="term" value="P:proteolysis"/>
    <property type="evidence" value="ECO:0007669"/>
    <property type="project" value="UniProtKB-KW"/>
</dbReference>
<dbReference type="FunFam" id="3.40.50.300:FF:002221">
    <property type="entry name" value="RuvB-like 2"/>
    <property type="match status" value="2"/>
</dbReference>
<comment type="cofactor">
    <cofactor evidence="2">
        <name>Mg(2+)</name>
        <dbReference type="ChEBI" id="CHEBI:18420"/>
    </cofactor>
</comment>
<evidence type="ECO:0000313" key="40">
    <source>
        <dbReference type="EMBL" id="PKI83990.1"/>
    </source>
</evidence>
<dbReference type="Pfam" id="PF03917">
    <property type="entry name" value="GSH_synth_ATP"/>
    <property type="match status" value="1"/>
</dbReference>
<evidence type="ECO:0000256" key="3">
    <source>
        <dbReference type="ARBA" id="ARBA00004123"/>
    </source>
</evidence>
<comment type="catalytic activity">
    <reaction evidence="1">
        <text>Thiol-dependent hydrolysis of ester, thioester, amide, peptide and isopeptide bonds formed by the C-terminal Gly of ubiquitin (a 76-residue protein attached to proteins as an intracellular targeting signal).</text>
        <dbReference type="EC" id="3.4.19.12"/>
    </reaction>
</comment>
<dbReference type="Proteomes" id="UP000232875">
    <property type="component" value="Unassembled WGS sequence"/>
</dbReference>
<evidence type="ECO:0000256" key="5">
    <source>
        <dbReference type="ARBA" id="ARBA00004965"/>
    </source>
</evidence>
<dbReference type="InterPro" id="IPR003903">
    <property type="entry name" value="UIM_dom"/>
</dbReference>
<evidence type="ECO:0000256" key="35">
    <source>
        <dbReference type="ARBA" id="ARBA00073458"/>
    </source>
</evidence>
<dbReference type="EC" id="6.3.2.3" evidence="10"/>
<dbReference type="SMART" id="SM00382">
    <property type="entry name" value="AAA"/>
    <property type="match status" value="1"/>
</dbReference>
<gene>
    <name evidence="40" type="primary">RVB2</name>
    <name evidence="40" type="ORF">MVES_001927</name>
</gene>
<keyword evidence="21 36" id="KW-0378">Hydrolase</keyword>
<evidence type="ECO:0000256" key="29">
    <source>
        <dbReference type="ARBA" id="ARBA00023163"/>
    </source>
</evidence>
<keyword evidence="16 38" id="KW-0812">Transmembrane</keyword>
<keyword evidence="41" id="KW-1185">Reference proteome</keyword>
<evidence type="ECO:0000256" key="9">
    <source>
        <dbReference type="ARBA" id="ARBA00012021"/>
    </source>
</evidence>
<sequence length="1718" mass="192300">MPSIPVETMRTNDFLWSLNEEPHKTRRIAILKAHPEVRKLMGHEPLTKYVTVAVVCLQVAIAIGLAQIGMGAYNWRFLLTAYIVGGCANQNLFLAIHEITHNLAFKGIRANRVLAIFANLPIGIPYAMMFKPYHIEHHKYLGEDGIDTDMPTRIELLCLNNVLGKTFFATFQLLFYALRPGFLRAQKLTYWHLLSITTQLIFNFTLYKITGSWIPLIYLILSSFFAGSLHPVAGHFIAEHYMFSNIQQETWSYYGPLNILAYNVGYHNEHHDFPSIPWTRLPALHKLASEFYDTLPCHTSWTMVILEFIFSDHSGLHMRMRRNLSDVHSDQEGGMPPQDTTIHAPLTLLPTPFPRDLFEKAMDFAPLYNTLYARVATDKDFLSSVLQNSVVHVDDFQRRLYEIWTVAEEEGTTQSTQLALCRSDYLVHMAPQSTGKLRQVEFNTISASFGALCTLASQMHHFLFRKGAYDAMDPLISKANMPKNEALSVLVSGLADAHNCYVKQQREEHRMIKPAILFVVQPEERNTFDQRALEMELLEEHAIPVLRASLDELGTIASLHGVDRILAMQSPISFTPIEISVVYFRAGYSPTDYKSDDAWATRLLLERSHAIKCPSIAMQLAGAKKVQQVLAEPGVLEHYLGKEGDLLRSTFAKLWPMDDSPLGKEGMALLRESPQGFVLKPQREGGSNNIYKDDIIPALDAMEARDKERNAKQGGSGIKEREGYILMSLIRTPENRGSLFMRAGKQTPGSEHATETVSELGVFGTMLYKPGPSKKAPLDMLSSRTGGYLLRTKASESNEGGVAAGFSVIDSPLLKRHNYVVLFKKGEQPCLFVPQQWYVPLFADTQASISTTPTQTTIQSLERIGTHSHVRGLGLDERLEPRENADGLVGQQPARKAAGTIVKIVQAGRIAGRAVLIAGPPGTGKTAIAMGMAQTLGPDVPFTMLASSEVYSLEMSKTEALTQAFRKSIGVRIKEEAEIIEGEVVEIQIDRSLTGATKTGKIVMKTTDMETVYELGSKMIDVLQREKVTAGDVITIEKSSGRITKLGRSFARSRDYDAIGSDTKFVQVPEGELQRRREVVHTVTLHEIDVINSRTQGFLALFAGDTGEIKPELRDQINAKVSEWREEGKAEIIPGVLFLDEVHMLDIECFSYLNRALESELSPLLVMASNRGHTQIRGTRFSSPHGIPIDLLDRLLIISTKPYSDREVRQILSLRADEEEVKLTTEALDVLTRMAMETSLRYTINLITTAYLASRRRKAAEVDVADVRRVYNLFLDEKRSVQYLQNHSADLLLMSDAAGGSALLPYVYHERQEPGSMLCAQHALNGVLQDGLFDATHLGQLAQEIAAYEHEELGLGGSEPLESTLARHMDDTGYFSVEVIDRACKSWDLRLERWRNQGGLQTRHAFPEREFAFLLHLGSHWFTLRGFGRDTRQWYNLNSFFAKPQWLSATYLSTFLDTVEREGYTVFVVEHDGDTSPLQSIADEIALSKGGRGTQDAPIHVLDDDDADLQVALQVSMEDQQQASSAPEVALPSGYRSRRRRQSLIEEMPAADMNGRAVWKTRRKQASPSSASNDALQDMMTQRSPFLHSRASTLLDSDVESIEEFSDNEPPQPQRTHVDDEEEQLRAVIAASLGQPYKVPEHILTQTERKSQRSPSPPIAVPADVERIRKLRAEAISGEQSPAPVPAAEQASSGDEAEEEGKDMSPDEIRRRRLARFG</sequence>
<keyword evidence="25" id="KW-0156">Chromatin regulator</keyword>
<evidence type="ECO:0000256" key="6">
    <source>
        <dbReference type="ARBA" id="ARBA00006146"/>
    </source>
</evidence>
<evidence type="ECO:0000256" key="11">
    <source>
        <dbReference type="ARBA" id="ARBA00012551"/>
    </source>
</evidence>
<dbReference type="EC" id="1.14.19.17" evidence="9"/>
<dbReference type="Gene3D" id="1.10.8.60">
    <property type="match status" value="1"/>
</dbReference>
<dbReference type="SMART" id="SM01246">
    <property type="entry name" value="Josephin"/>
    <property type="match status" value="1"/>
</dbReference>
<dbReference type="Pfam" id="PF03199">
    <property type="entry name" value="GSH_synthase"/>
    <property type="match status" value="1"/>
</dbReference>
<feature type="active site" evidence="36">
    <location>
        <position position="1420"/>
    </location>
</feature>
<evidence type="ECO:0000256" key="2">
    <source>
        <dbReference type="ARBA" id="ARBA00001946"/>
    </source>
</evidence>
<evidence type="ECO:0000256" key="16">
    <source>
        <dbReference type="ARBA" id="ARBA00022692"/>
    </source>
</evidence>
<dbReference type="GO" id="GO:0016887">
    <property type="term" value="F:ATP hydrolysis activity"/>
    <property type="evidence" value="ECO:0007669"/>
    <property type="project" value="RHEA"/>
</dbReference>
<dbReference type="SMART" id="SM00726">
    <property type="entry name" value="UIM"/>
    <property type="match status" value="2"/>
</dbReference>
<comment type="similarity">
    <text evidence="8">Belongs to the eukaryotic GSH synthase family.</text>
</comment>
<feature type="domain" description="Josephin" evidence="39">
    <location>
        <begin position="1304"/>
        <end position="1484"/>
    </location>
</feature>
<dbReference type="CDD" id="cd03508">
    <property type="entry name" value="Delta4-sphingolipid-FADS-like"/>
    <property type="match status" value="1"/>
</dbReference>
<evidence type="ECO:0000256" key="25">
    <source>
        <dbReference type="ARBA" id="ARBA00022853"/>
    </source>
</evidence>
<dbReference type="Pfam" id="PF06068">
    <property type="entry name" value="TIP49"/>
    <property type="match status" value="1"/>
</dbReference>
<dbReference type="EC" id="3.6.4.12" evidence="11"/>
<feature type="transmembrane region" description="Helical" evidence="38">
    <location>
        <begin position="190"/>
        <end position="209"/>
    </location>
</feature>
<dbReference type="GO" id="GO:0004363">
    <property type="term" value="F:glutathione synthase activity"/>
    <property type="evidence" value="ECO:0007669"/>
    <property type="project" value="UniProtKB-EC"/>
</dbReference>
<feature type="active site" evidence="36">
    <location>
        <position position="1319"/>
    </location>
</feature>
<dbReference type="Gene3D" id="1.10.1080.10">
    <property type="entry name" value="Glutathione Synthetase, Chain A, domain 3"/>
    <property type="match status" value="1"/>
</dbReference>
<dbReference type="Gene3D" id="3.30.470.20">
    <property type="entry name" value="ATP-grasp fold, B domain"/>
    <property type="match status" value="1"/>
</dbReference>
<feature type="transmembrane region" description="Helical" evidence="38">
    <location>
        <begin position="216"/>
        <end position="238"/>
    </location>
</feature>
<dbReference type="InterPro" id="IPR005615">
    <property type="entry name" value="Glutathione_synthase"/>
</dbReference>
<dbReference type="Gene3D" id="3.40.50.300">
    <property type="entry name" value="P-loop containing nucleotide triphosphate hydrolases"/>
    <property type="match status" value="1"/>
</dbReference>
<dbReference type="PROSITE" id="PS50330">
    <property type="entry name" value="UIM"/>
    <property type="match status" value="1"/>
</dbReference>
<keyword evidence="15" id="KW-0317">Glutathione biosynthesis</keyword>
<comment type="similarity">
    <text evidence="7">Belongs to the RuvB family.</text>
</comment>
<dbReference type="GO" id="GO:0030148">
    <property type="term" value="P:sphingolipid biosynthetic process"/>
    <property type="evidence" value="ECO:0007669"/>
    <property type="project" value="InterPro"/>
</dbReference>
<dbReference type="InterPro" id="IPR041048">
    <property type="entry name" value="RuvB-like_C"/>
</dbReference>
<dbReference type="GO" id="GO:0016020">
    <property type="term" value="C:membrane"/>
    <property type="evidence" value="ECO:0007669"/>
    <property type="project" value="UniProtKB-SubCell"/>
</dbReference>
<dbReference type="EMBL" id="KZ454990">
    <property type="protein sequence ID" value="PKI83990.1"/>
    <property type="molecule type" value="Genomic_DNA"/>
</dbReference>
<dbReference type="InterPro" id="IPR037013">
    <property type="entry name" value="GSH-S_sub-bd_sf"/>
</dbReference>
<dbReference type="Gene3D" id="2.40.50.360">
    <property type="entry name" value="RuvB-like helicase, domain II"/>
    <property type="match status" value="1"/>
</dbReference>
<evidence type="ECO:0000256" key="28">
    <source>
        <dbReference type="ARBA" id="ARBA00023159"/>
    </source>
</evidence>
<keyword evidence="38" id="KW-0472">Membrane</keyword>
<evidence type="ECO:0000256" key="10">
    <source>
        <dbReference type="ARBA" id="ARBA00012214"/>
    </source>
</evidence>
<dbReference type="InterPro" id="IPR006155">
    <property type="entry name" value="Josephin"/>
</dbReference>
<dbReference type="Pfam" id="PF00487">
    <property type="entry name" value="FA_desaturase"/>
    <property type="match status" value="1"/>
</dbReference>
<dbReference type="UniPathway" id="UPA00142">
    <property type="reaction ID" value="UER00210"/>
</dbReference>
<feature type="transmembrane region" description="Helical" evidence="38">
    <location>
        <begin position="49"/>
        <end position="69"/>
    </location>
</feature>
<evidence type="ECO:0000256" key="38">
    <source>
        <dbReference type="SAM" id="Phobius"/>
    </source>
</evidence>
<dbReference type="STRING" id="2020962.A0A2N1JBQ9"/>
<evidence type="ECO:0000256" key="19">
    <source>
        <dbReference type="ARBA" id="ARBA00022763"/>
    </source>
</evidence>
<evidence type="ECO:0000256" key="27">
    <source>
        <dbReference type="ARBA" id="ARBA00023015"/>
    </source>
</evidence>
<comment type="function">
    <text evidence="32">DNA helicase which participates in several chromatin remodeling complexes, including the SWR1 and the INO80 complexes. The SWR1 complex mediates the ATP-dependent exchange of histone H2A for the H2A variant HZT1 leading to transcriptional regulation of selected genes by chromatin remodeling. The INO80 complex remodels chromatin by shifting nucleosomes and is involved in DNA repair. Also involved in pre-rRNA processing.</text>
</comment>
<organism evidence="40 41">
    <name type="scientific">Malassezia vespertilionis</name>
    <dbReference type="NCBI Taxonomy" id="2020962"/>
    <lineage>
        <taxon>Eukaryota</taxon>
        <taxon>Fungi</taxon>
        <taxon>Dikarya</taxon>
        <taxon>Basidiomycota</taxon>
        <taxon>Ustilaginomycotina</taxon>
        <taxon>Malasseziomycetes</taxon>
        <taxon>Malasseziales</taxon>
        <taxon>Malasseziaceae</taxon>
        <taxon>Malassezia</taxon>
    </lineage>
</organism>
<keyword evidence="20" id="KW-0833">Ubl conjugation pathway</keyword>
<keyword evidence="27" id="KW-0805">Transcription regulation</keyword>
<dbReference type="Pfam" id="PF08557">
    <property type="entry name" value="Lipid_DES"/>
    <property type="match status" value="1"/>
</dbReference>
<evidence type="ECO:0000256" key="37">
    <source>
        <dbReference type="SAM" id="MobiDB-lite"/>
    </source>
</evidence>
<proteinExistence type="inferred from homology"/>
<evidence type="ECO:0000256" key="4">
    <source>
        <dbReference type="ARBA" id="ARBA00004141"/>
    </source>
</evidence>
<dbReference type="SUPFAM" id="SSF52540">
    <property type="entry name" value="P-loop containing nucleoside triphosphate hydrolases"/>
    <property type="match status" value="1"/>
</dbReference>
<dbReference type="GO" id="GO:0005524">
    <property type="term" value="F:ATP binding"/>
    <property type="evidence" value="ECO:0007669"/>
    <property type="project" value="UniProtKB-KW"/>
</dbReference>
<dbReference type="InterPro" id="IPR014042">
    <property type="entry name" value="Glutathione_synthase_a-hlx"/>
</dbReference>
<dbReference type="GO" id="GO:0006281">
    <property type="term" value="P:DNA repair"/>
    <property type="evidence" value="ECO:0007669"/>
    <property type="project" value="UniProtKB-KW"/>
</dbReference>
<keyword evidence="14" id="KW-0645">Protease</keyword>
<keyword evidence="26 38" id="KW-1133">Transmembrane helix</keyword>
<evidence type="ECO:0000256" key="36">
    <source>
        <dbReference type="PROSITE-ProRule" id="PRU00331"/>
    </source>
</evidence>
<evidence type="ECO:0000256" key="8">
    <source>
        <dbReference type="ARBA" id="ARBA00010385"/>
    </source>
</evidence>